<feature type="region of interest" description="Disordered" evidence="4">
    <location>
        <begin position="118"/>
        <end position="149"/>
    </location>
</feature>
<dbReference type="GO" id="GO:0006974">
    <property type="term" value="P:DNA damage response"/>
    <property type="evidence" value="ECO:0007669"/>
    <property type="project" value="TreeGrafter"/>
</dbReference>
<dbReference type="GO" id="GO:0030289">
    <property type="term" value="C:protein phosphatase 4 complex"/>
    <property type="evidence" value="ECO:0007669"/>
    <property type="project" value="TreeGrafter"/>
</dbReference>
<dbReference type="GO" id="GO:0005654">
    <property type="term" value="C:nucleoplasm"/>
    <property type="evidence" value="ECO:0007669"/>
    <property type="project" value="TreeGrafter"/>
</dbReference>
<comment type="subcellular location">
    <subcellularLocation>
        <location evidence="1">Nucleus</location>
    </subcellularLocation>
</comment>
<evidence type="ECO:0000313" key="7">
    <source>
        <dbReference type="EMBL" id="OQV18830.1"/>
    </source>
</evidence>
<evidence type="ECO:0000256" key="4">
    <source>
        <dbReference type="SAM" id="MobiDB-lite"/>
    </source>
</evidence>
<dbReference type="InterPro" id="IPR051137">
    <property type="entry name" value="PP4R3-like"/>
</dbReference>
<dbReference type="Gene3D" id="2.30.29.30">
    <property type="entry name" value="Pleckstrin-homology domain (PH domain)/Phosphotyrosine-binding domain (PTB)"/>
    <property type="match status" value="1"/>
</dbReference>
<dbReference type="OrthoDB" id="27483at2759"/>
<dbReference type="Proteomes" id="UP000192578">
    <property type="component" value="Unassembled WGS sequence"/>
</dbReference>
<feature type="domain" description="Serine/threonine-protein phosphatase 4 regulatory subunit 3-like central" evidence="5">
    <location>
        <begin position="168"/>
        <end position="661"/>
    </location>
</feature>
<evidence type="ECO:0000256" key="3">
    <source>
        <dbReference type="ARBA" id="ARBA00023242"/>
    </source>
</evidence>
<feature type="compositionally biased region" description="Low complexity" evidence="4">
    <location>
        <begin position="731"/>
        <end position="765"/>
    </location>
</feature>
<feature type="compositionally biased region" description="Polar residues" evidence="4">
    <location>
        <begin position="930"/>
        <end position="950"/>
    </location>
</feature>
<feature type="compositionally biased region" description="Acidic residues" evidence="4">
    <location>
        <begin position="125"/>
        <end position="134"/>
    </location>
</feature>
<dbReference type="FunFam" id="2.30.29.30:FF:000051">
    <property type="entry name" value="Serine/threonine-protein phosphatase 4 regulatory subunit 3B"/>
    <property type="match status" value="1"/>
</dbReference>
<dbReference type="AlphaFoldDB" id="A0A1W0WUH9"/>
<dbReference type="InterPro" id="IPR011993">
    <property type="entry name" value="PH-like_dom_sf"/>
</dbReference>
<feature type="region of interest" description="Disordered" evidence="4">
    <location>
        <begin position="664"/>
        <end position="765"/>
    </location>
</feature>
<sequence length="1005" mass="111781">MTGLAPGSNSMEKTLENRRRVKLYVLNAARHWDDRGTGHVSAMYSDRLSGMSLIVRDEQSQSVLLESKIDTDTSYQKQQETLIVWSENDSDMALSFQEKIGCEEVWAKICDVQGKDPSVEVTQDSIDEEDDDEATAAGSSMASYGPEMNSGGNAGVLLPPCEMSKLDKIYEVVQSFMSHPHQRDKLATVIEQESYIKKLLDLFRQCEDLENTDGLQHLFSIMKSILMLNRNALYEVLFSDECIEEVLGCLEWDPTGTRPKRHREYIRDIARFKEVVPLENADLQQKIQQMYKVQYIQDVILPSPSVFEDNILNTLQSFVFFNKLEIVNMIQDDARFLKALFAQLISTDTPVPQRRDAILFLKEFCQFSHTLQPPAREGFFRMLMAHGILQAVQAALDVPDQKMRSAIVDVFTYIVELHPFVVREFSMSQAAKETDDGKLFFVHIIRQAVVNDPDPQAACAMQILTIMRLLLDPENMLSSPNKNEKTEFLTFFYKRCIPYLAEPILEVTRTGSLPQKEDLRTVHILNLILEFLSYCVEHHTFHIKNFIINRDLLTPILILLQSSHQFLVVAVVRFLRKIIGLNEDFYNRYIIKGDHLKPVIEAFLRNGRRYNLLNSAVLELFEHIRTDDIRMLIIYVIGTYWERLSGITYTGTFSQLHLRYNIHTTPPAVDRPSTPDSTEGSVRSGSQVRTSGTKRFRRDERDMDEDEEHWFENDDGDESNENNAGGGGSGTAIETSTTTSSSTTDLPDETGSSSSSSSNGVSISNTGETIIPKLVPLMSVRSITQFNAAPPVKRPILDDLDDDDSPFGTSAWRSNNSRLSNSNKKVARNTPSPTFRVNISSSSVDSTRELGASSPGPSSSSSSSPNNSNTNGSTSSSSPPGINHVTSSCSSLSSSSSTSSSLSSSLSPSSTLPWEASLHSVSCGGDSAKSLPQSLTKQQSALLLSSSNVKPPSPSLVCYPDDEEEDEEGTDTPLMTSQNGTGSPHHPGGSGDAPANPLERQEVTS</sequence>
<keyword evidence="3" id="KW-0539">Nucleus</keyword>
<feature type="compositionally biased region" description="Polar residues" evidence="4">
    <location>
        <begin position="674"/>
        <end position="693"/>
    </location>
</feature>
<feature type="compositionally biased region" description="Acidic residues" evidence="4">
    <location>
        <begin position="960"/>
        <end position="970"/>
    </location>
</feature>
<feature type="compositionally biased region" description="Acidic residues" evidence="4">
    <location>
        <begin position="702"/>
        <end position="720"/>
    </location>
</feature>
<dbReference type="PANTHER" id="PTHR23318:SF0">
    <property type="entry name" value="SERINE_THREONINE-PROTEIN PHOSPHATASE 4 REGULATORY SUBUNIT 3"/>
    <property type="match status" value="1"/>
</dbReference>
<evidence type="ECO:0000259" key="6">
    <source>
        <dbReference type="Pfam" id="PF22972"/>
    </source>
</evidence>
<proteinExistence type="inferred from homology"/>
<evidence type="ECO:0000313" key="8">
    <source>
        <dbReference type="Proteomes" id="UP000192578"/>
    </source>
</evidence>
<feature type="compositionally biased region" description="Low complexity" evidence="4">
    <location>
        <begin position="813"/>
        <end position="823"/>
    </location>
</feature>
<feature type="compositionally biased region" description="Low complexity" evidence="4">
    <location>
        <begin position="853"/>
        <end position="912"/>
    </location>
</feature>
<dbReference type="InterPro" id="IPR006887">
    <property type="entry name" value="P4R3-like_central_dom"/>
</dbReference>
<accession>A0A1W0WUH9</accession>
<feature type="domain" description="PP4R3 EVH1-like" evidence="6">
    <location>
        <begin position="18"/>
        <end position="114"/>
    </location>
</feature>
<keyword evidence="8" id="KW-1185">Reference proteome</keyword>
<reference evidence="8" key="1">
    <citation type="submission" date="2017-01" db="EMBL/GenBank/DDBJ databases">
        <title>Comparative genomics of anhydrobiosis in the tardigrade Hypsibius dujardini.</title>
        <authorList>
            <person name="Yoshida Y."/>
            <person name="Koutsovoulos G."/>
            <person name="Laetsch D."/>
            <person name="Stevens L."/>
            <person name="Kumar S."/>
            <person name="Horikawa D."/>
            <person name="Ishino K."/>
            <person name="Komine S."/>
            <person name="Tomita M."/>
            <person name="Blaxter M."/>
            <person name="Arakawa K."/>
        </authorList>
    </citation>
    <scope>NUCLEOTIDE SEQUENCE [LARGE SCALE GENOMIC DNA]</scope>
    <source>
        <strain evidence="8">Z151</strain>
    </source>
</reference>
<evidence type="ECO:0000259" key="5">
    <source>
        <dbReference type="Pfam" id="PF04802"/>
    </source>
</evidence>
<dbReference type="PANTHER" id="PTHR23318">
    <property type="entry name" value="ATP SYNTHASE GAMMA-RELATED"/>
    <property type="match status" value="1"/>
</dbReference>
<organism evidence="7 8">
    <name type="scientific">Hypsibius exemplaris</name>
    <name type="common">Freshwater tardigrade</name>
    <dbReference type="NCBI Taxonomy" id="2072580"/>
    <lineage>
        <taxon>Eukaryota</taxon>
        <taxon>Metazoa</taxon>
        <taxon>Ecdysozoa</taxon>
        <taxon>Tardigrada</taxon>
        <taxon>Eutardigrada</taxon>
        <taxon>Parachela</taxon>
        <taxon>Hypsibioidea</taxon>
        <taxon>Hypsibiidae</taxon>
        <taxon>Hypsibius</taxon>
    </lineage>
</organism>
<dbReference type="Pfam" id="PF22972">
    <property type="entry name" value="EVH1_PP4R3"/>
    <property type="match status" value="1"/>
</dbReference>
<name>A0A1W0WUH9_HYPEX</name>
<evidence type="ECO:0000256" key="2">
    <source>
        <dbReference type="ARBA" id="ARBA00008809"/>
    </source>
</evidence>
<protein>
    <submittedName>
        <fullName evidence="7">Serine/threonine-protein phosphatase 4 regulatory subunit 3</fullName>
    </submittedName>
</protein>
<evidence type="ECO:0000256" key="1">
    <source>
        <dbReference type="ARBA" id="ARBA00004123"/>
    </source>
</evidence>
<gene>
    <name evidence="7" type="ORF">BV898_07087</name>
</gene>
<dbReference type="SUPFAM" id="SSF50729">
    <property type="entry name" value="PH domain-like"/>
    <property type="match status" value="1"/>
</dbReference>
<dbReference type="InterPro" id="IPR055236">
    <property type="entry name" value="EVH1_PP4R3"/>
</dbReference>
<dbReference type="Pfam" id="PF04802">
    <property type="entry name" value="PP4R3"/>
    <property type="match status" value="1"/>
</dbReference>
<dbReference type="InterPro" id="IPR016024">
    <property type="entry name" value="ARM-type_fold"/>
</dbReference>
<dbReference type="GO" id="GO:0072542">
    <property type="term" value="F:protein phosphatase activator activity"/>
    <property type="evidence" value="ECO:0007669"/>
    <property type="project" value="TreeGrafter"/>
</dbReference>
<comment type="similarity">
    <text evidence="2">Belongs to the SMEK family.</text>
</comment>
<dbReference type="SUPFAM" id="SSF48371">
    <property type="entry name" value="ARM repeat"/>
    <property type="match status" value="1"/>
</dbReference>
<feature type="region of interest" description="Disordered" evidence="4">
    <location>
        <begin position="807"/>
        <end position="1005"/>
    </location>
</feature>
<dbReference type="EMBL" id="MTYJ01000045">
    <property type="protein sequence ID" value="OQV18830.1"/>
    <property type="molecule type" value="Genomic_DNA"/>
</dbReference>
<feature type="compositionally biased region" description="Polar residues" evidence="4">
    <location>
        <begin position="829"/>
        <end position="845"/>
    </location>
</feature>
<comment type="caution">
    <text evidence="7">The sequence shown here is derived from an EMBL/GenBank/DDBJ whole genome shotgun (WGS) entry which is preliminary data.</text>
</comment>